<gene>
    <name evidence="1" type="ORF">EVAR_28531_1</name>
</gene>
<evidence type="ECO:0000313" key="2">
    <source>
        <dbReference type="Proteomes" id="UP000299102"/>
    </source>
</evidence>
<dbReference type="AlphaFoldDB" id="A0A4C1UWL9"/>
<dbReference type="EMBL" id="BGZK01000239">
    <property type="protein sequence ID" value="GBP30893.1"/>
    <property type="molecule type" value="Genomic_DNA"/>
</dbReference>
<dbReference type="OrthoDB" id="414730at2759"/>
<sequence>MIVVRGRPRAPPSPLRLPPFLFVTRIKNCLEDIGVYSAGSIYEFQIEMLKFIFPSAYLDINRRAGYQLRGGESIEGMRNKELEVELFVDNANIDILCITEHWLRNGQTEPHAALPTLAIPNLIIGDNDQPCDDNRLTTSHLHWATSINTSLRSLEPVSLYHELHSTDVVFGRRRRRTSLAKTVGQISATTFELVKPVMNGDKGWSFIVKDQQQRPVKIFSLV</sequence>
<comment type="caution">
    <text evidence="1">The sequence shown here is derived from an EMBL/GenBank/DDBJ whole genome shotgun (WGS) entry which is preliminary data.</text>
</comment>
<reference evidence="1 2" key="1">
    <citation type="journal article" date="2019" name="Commun. Biol.">
        <title>The bagworm genome reveals a unique fibroin gene that provides high tensile strength.</title>
        <authorList>
            <person name="Kono N."/>
            <person name="Nakamura H."/>
            <person name="Ohtoshi R."/>
            <person name="Tomita M."/>
            <person name="Numata K."/>
            <person name="Arakawa K."/>
        </authorList>
    </citation>
    <scope>NUCLEOTIDE SEQUENCE [LARGE SCALE GENOMIC DNA]</scope>
</reference>
<organism evidence="1 2">
    <name type="scientific">Eumeta variegata</name>
    <name type="common">Bagworm moth</name>
    <name type="synonym">Eumeta japonica</name>
    <dbReference type="NCBI Taxonomy" id="151549"/>
    <lineage>
        <taxon>Eukaryota</taxon>
        <taxon>Metazoa</taxon>
        <taxon>Ecdysozoa</taxon>
        <taxon>Arthropoda</taxon>
        <taxon>Hexapoda</taxon>
        <taxon>Insecta</taxon>
        <taxon>Pterygota</taxon>
        <taxon>Neoptera</taxon>
        <taxon>Endopterygota</taxon>
        <taxon>Lepidoptera</taxon>
        <taxon>Glossata</taxon>
        <taxon>Ditrysia</taxon>
        <taxon>Tineoidea</taxon>
        <taxon>Psychidae</taxon>
        <taxon>Oiketicinae</taxon>
        <taxon>Eumeta</taxon>
    </lineage>
</organism>
<protein>
    <submittedName>
        <fullName evidence="1">Uncharacterized protein</fullName>
    </submittedName>
</protein>
<proteinExistence type="predicted"/>
<dbReference type="Proteomes" id="UP000299102">
    <property type="component" value="Unassembled WGS sequence"/>
</dbReference>
<keyword evidence="2" id="KW-1185">Reference proteome</keyword>
<name>A0A4C1UWL9_EUMVA</name>
<accession>A0A4C1UWL9</accession>
<evidence type="ECO:0000313" key="1">
    <source>
        <dbReference type="EMBL" id="GBP30893.1"/>
    </source>
</evidence>